<feature type="non-terminal residue" evidence="1">
    <location>
        <position position="1"/>
    </location>
</feature>
<name>B9TQ64_RICCO</name>
<keyword evidence="2" id="KW-1185">Reference proteome</keyword>
<gene>
    <name evidence="1" type="ORF">RCOM_2006380</name>
</gene>
<protein>
    <submittedName>
        <fullName evidence="1">Uncharacterized protein</fullName>
    </submittedName>
</protein>
<reference evidence="2" key="1">
    <citation type="journal article" date="2010" name="Nat. Biotechnol.">
        <title>Draft genome sequence of the oilseed species Ricinus communis.</title>
        <authorList>
            <person name="Chan A.P."/>
            <person name="Crabtree J."/>
            <person name="Zhao Q."/>
            <person name="Lorenzi H."/>
            <person name="Orvis J."/>
            <person name="Puiu D."/>
            <person name="Melake-Berhan A."/>
            <person name="Jones K.M."/>
            <person name="Redman J."/>
            <person name="Chen G."/>
            <person name="Cahoon E.B."/>
            <person name="Gedil M."/>
            <person name="Stanke M."/>
            <person name="Haas B.J."/>
            <person name="Wortman J.R."/>
            <person name="Fraser-Liggett C.M."/>
            <person name="Ravel J."/>
            <person name="Rabinowicz P.D."/>
        </authorList>
    </citation>
    <scope>NUCLEOTIDE SEQUENCE [LARGE SCALE GENOMIC DNA]</scope>
    <source>
        <strain evidence="2">cv. Hale</strain>
    </source>
</reference>
<dbReference type="Proteomes" id="UP000008311">
    <property type="component" value="Unassembled WGS sequence"/>
</dbReference>
<evidence type="ECO:0000313" key="1">
    <source>
        <dbReference type="EMBL" id="EEF21999.1"/>
    </source>
</evidence>
<accession>B9TQ64</accession>
<dbReference type="EMBL" id="EQ998081">
    <property type="protein sequence ID" value="EEF21999.1"/>
    <property type="molecule type" value="Genomic_DNA"/>
</dbReference>
<evidence type="ECO:0000313" key="2">
    <source>
        <dbReference type="Proteomes" id="UP000008311"/>
    </source>
</evidence>
<proteinExistence type="predicted"/>
<dbReference type="AlphaFoldDB" id="B9TQ64"/>
<sequence length="128" mass="14059">RGQHAALLRRRHRQRRVLAIQQLQAFVDVGQPEALAHLLGQAHAIIAYLHAQCAVALRGGDADFARPAGAFQPVLDGVFHQRDQHRRREGVGAGHVVGVDAEAQALAHADLHDGQVAARQRQLAFQRR</sequence>
<dbReference type="InParanoid" id="B9TQ64"/>
<organism evidence="1 2">
    <name type="scientific">Ricinus communis</name>
    <name type="common">Castor bean</name>
    <dbReference type="NCBI Taxonomy" id="3988"/>
    <lineage>
        <taxon>Eukaryota</taxon>
        <taxon>Viridiplantae</taxon>
        <taxon>Streptophyta</taxon>
        <taxon>Embryophyta</taxon>
        <taxon>Tracheophyta</taxon>
        <taxon>Spermatophyta</taxon>
        <taxon>Magnoliopsida</taxon>
        <taxon>eudicotyledons</taxon>
        <taxon>Gunneridae</taxon>
        <taxon>Pentapetalae</taxon>
        <taxon>rosids</taxon>
        <taxon>fabids</taxon>
        <taxon>Malpighiales</taxon>
        <taxon>Euphorbiaceae</taxon>
        <taxon>Acalyphoideae</taxon>
        <taxon>Acalypheae</taxon>
        <taxon>Ricinus</taxon>
    </lineage>
</organism>